<dbReference type="InterPro" id="IPR029032">
    <property type="entry name" value="AhpD-like"/>
</dbReference>
<feature type="domain" description="Carboxymuconolactone decarboxylase-like" evidence="1">
    <location>
        <begin position="50"/>
        <end position="102"/>
    </location>
</feature>
<dbReference type="SUPFAM" id="SSF69118">
    <property type="entry name" value="AhpD-like"/>
    <property type="match status" value="1"/>
</dbReference>
<dbReference type="STRING" id="882086.SacxiDRAFT_2805"/>
<dbReference type="PANTHER" id="PTHR35446">
    <property type="entry name" value="SI:CH211-175M2.5"/>
    <property type="match status" value="1"/>
</dbReference>
<evidence type="ECO:0000259" key="1">
    <source>
        <dbReference type="Pfam" id="PF02627"/>
    </source>
</evidence>
<keyword evidence="2" id="KW-0575">Peroxidase</keyword>
<keyword evidence="3" id="KW-1185">Reference proteome</keyword>
<dbReference type="GO" id="GO:0051920">
    <property type="term" value="F:peroxiredoxin activity"/>
    <property type="evidence" value="ECO:0007669"/>
    <property type="project" value="InterPro"/>
</dbReference>
<sequence>MFVDHTLETAPPASRRAMTGVSEKMGYLPAPVRRLAESPHLLDGFLKLSALFEATTLDPVEREVVIFAVATRNSCEVCVAIHTAKLAALGAAPSLVAALREQRPLDDERLEALRVFTLEVIATAGAVDDAALRAFLEHGFTTRNALEVVLGIGAYTTSTLANRLTRAPLDEQLADFAWRES</sequence>
<organism evidence="2 3">
    <name type="scientific">Saccharomonospora xinjiangensis XJ-54</name>
    <dbReference type="NCBI Taxonomy" id="882086"/>
    <lineage>
        <taxon>Bacteria</taxon>
        <taxon>Bacillati</taxon>
        <taxon>Actinomycetota</taxon>
        <taxon>Actinomycetes</taxon>
        <taxon>Pseudonocardiales</taxon>
        <taxon>Pseudonocardiaceae</taxon>
        <taxon>Saccharomonospora</taxon>
    </lineage>
</organism>
<dbReference type="RefSeq" id="WP_006239168.1">
    <property type="nucleotide sequence ID" value="NZ_JH636049.1"/>
</dbReference>
<dbReference type="AlphaFoldDB" id="I0V4H0"/>
<dbReference type="Gene3D" id="1.20.1290.10">
    <property type="entry name" value="AhpD-like"/>
    <property type="match status" value="1"/>
</dbReference>
<dbReference type="InterPro" id="IPR003779">
    <property type="entry name" value="CMD-like"/>
</dbReference>
<dbReference type="InterPro" id="IPR004675">
    <property type="entry name" value="AhpD_core"/>
</dbReference>
<dbReference type="Proteomes" id="UP000004691">
    <property type="component" value="Unassembled WGS sequence"/>
</dbReference>
<dbReference type="Pfam" id="PF02627">
    <property type="entry name" value="CMD"/>
    <property type="match status" value="1"/>
</dbReference>
<dbReference type="PANTHER" id="PTHR35446:SF3">
    <property type="entry name" value="CMD DOMAIN-CONTAINING PROTEIN"/>
    <property type="match status" value="1"/>
</dbReference>
<evidence type="ECO:0000313" key="3">
    <source>
        <dbReference type="Proteomes" id="UP000004691"/>
    </source>
</evidence>
<dbReference type="HOGENOM" id="CLU_082760_5_1_11"/>
<name>I0V4H0_9PSEU</name>
<accession>I0V4H0</accession>
<proteinExistence type="predicted"/>
<evidence type="ECO:0000313" key="2">
    <source>
        <dbReference type="EMBL" id="EID55023.1"/>
    </source>
</evidence>
<dbReference type="EMBL" id="JH636049">
    <property type="protein sequence ID" value="EID55023.1"/>
    <property type="molecule type" value="Genomic_DNA"/>
</dbReference>
<dbReference type="NCBIfam" id="TIGR00778">
    <property type="entry name" value="ahpD_dom"/>
    <property type="match status" value="1"/>
</dbReference>
<reference evidence="2 3" key="1">
    <citation type="submission" date="2012-01" db="EMBL/GenBank/DDBJ databases">
        <title>Improved High-Quality Draft sequence of Saccharomonospora xinjiangensis XJ-54.</title>
        <authorList>
            <consortium name="US DOE Joint Genome Institute"/>
            <person name="Lucas S."/>
            <person name="Han J."/>
            <person name="Lapidus A."/>
            <person name="Cheng J.-F."/>
            <person name="Goodwin L."/>
            <person name="Pitluck S."/>
            <person name="Peters L."/>
            <person name="Mikhailova N."/>
            <person name="Teshima H."/>
            <person name="Detter J.C."/>
            <person name="Han C."/>
            <person name="Tapia R."/>
            <person name="Land M."/>
            <person name="Hauser L."/>
            <person name="Kyrpides N."/>
            <person name="Ivanova N."/>
            <person name="Pagani I."/>
            <person name="Brambilla E.-M."/>
            <person name="Klenk H.-P."/>
            <person name="Woyke T."/>
        </authorList>
    </citation>
    <scope>NUCLEOTIDE SEQUENCE [LARGE SCALE GENOMIC DNA]</scope>
    <source>
        <strain evidence="2 3">XJ-54</strain>
    </source>
</reference>
<dbReference type="eggNOG" id="COG2128">
    <property type="taxonomic scope" value="Bacteria"/>
</dbReference>
<protein>
    <submittedName>
        <fullName evidence="2">Alkylhydroperoxidase AhpD family core domain protein</fullName>
    </submittedName>
</protein>
<keyword evidence="2" id="KW-0560">Oxidoreductase</keyword>
<gene>
    <name evidence="2" type="ORF">SacxiDRAFT_2805</name>
</gene>